<evidence type="ECO:0000313" key="4">
    <source>
        <dbReference type="Proteomes" id="UP001318040"/>
    </source>
</evidence>
<keyword evidence="1 2" id="KW-0175">Coiled coil</keyword>
<dbReference type="GO" id="GO:0034134">
    <property type="term" value="P:toll-like receptor 2 signaling pathway"/>
    <property type="evidence" value="ECO:0007669"/>
    <property type="project" value="TreeGrafter"/>
</dbReference>
<feature type="region of interest" description="Disordered" evidence="3">
    <location>
        <begin position="1"/>
        <end position="22"/>
    </location>
</feature>
<proteinExistence type="predicted"/>
<organism evidence="4 5">
    <name type="scientific">Petromyzon marinus</name>
    <name type="common">Sea lamprey</name>
    <dbReference type="NCBI Taxonomy" id="7757"/>
    <lineage>
        <taxon>Eukaryota</taxon>
        <taxon>Metazoa</taxon>
        <taxon>Chordata</taxon>
        <taxon>Craniata</taxon>
        <taxon>Vertebrata</taxon>
        <taxon>Cyclostomata</taxon>
        <taxon>Hyperoartia</taxon>
        <taxon>Petromyzontiformes</taxon>
        <taxon>Petromyzontidae</taxon>
        <taxon>Petromyzon</taxon>
    </lineage>
</organism>
<feature type="compositionally biased region" description="Basic and acidic residues" evidence="3">
    <location>
        <begin position="551"/>
        <end position="566"/>
    </location>
</feature>
<dbReference type="PANTHER" id="PTHR31882:SF6">
    <property type="entry name" value="TNFAIP3-INTERACTING PROTEIN 2"/>
    <property type="match status" value="1"/>
</dbReference>
<reference evidence="5" key="1">
    <citation type="submission" date="2025-08" db="UniProtKB">
        <authorList>
            <consortium name="RefSeq"/>
        </authorList>
    </citation>
    <scope>IDENTIFICATION</scope>
    <source>
        <tissue evidence="5">Sperm</tissue>
    </source>
</reference>
<feature type="region of interest" description="Disordered" evidence="3">
    <location>
        <begin position="541"/>
        <end position="594"/>
    </location>
</feature>
<dbReference type="Gene3D" id="1.20.5.990">
    <property type="entry name" value="Nemo cc2-lz domain - 1d5 darpin complex"/>
    <property type="match status" value="1"/>
</dbReference>
<dbReference type="GeneID" id="116941194"/>
<gene>
    <name evidence="5" type="primary">TNIP2</name>
</gene>
<dbReference type="GO" id="GO:0071222">
    <property type="term" value="P:cellular response to lipopolysaccharide"/>
    <property type="evidence" value="ECO:0007669"/>
    <property type="project" value="TreeGrafter"/>
</dbReference>
<feature type="coiled-coil region" evidence="2">
    <location>
        <begin position="35"/>
        <end position="62"/>
    </location>
</feature>
<feature type="compositionally biased region" description="Basic and acidic residues" evidence="3">
    <location>
        <begin position="250"/>
        <end position="266"/>
    </location>
</feature>
<dbReference type="KEGG" id="pmrn:116941194"/>
<name>A0AAJ7WRV7_PETMA</name>
<evidence type="ECO:0000256" key="1">
    <source>
        <dbReference type="ARBA" id="ARBA00023054"/>
    </source>
</evidence>
<dbReference type="AlphaFoldDB" id="A0AAJ7WRV7"/>
<keyword evidence="4" id="KW-1185">Reference proteome</keyword>
<evidence type="ECO:0000313" key="5">
    <source>
        <dbReference type="RefSeq" id="XP_032807846.1"/>
    </source>
</evidence>
<dbReference type="GO" id="GO:0034138">
    <property type="term" value="P:toll-like receptor 3 signaling pathway"/>
    <property type="evidence" value="ECO:0007669"/>
    <property type="project" value="TreeGrafter"/>
</dbReference>
<feature type="region of interest" description="Disordered" evidence="3">
    <location>
        <begin position="239"/>
        <end position="266"/>
    </location>
</feature>
<feature type="region of interest" description="Disordered" evidence="3">
    <location>
        <begin position="325"/>
        <end position="395"/>
    </location>
</feature>
<sequence>MGDVAAESAPRRRQQQQAGKLSASLRGYETLNVLLHEARTESGLLQERLARAQLELRAAQSRLARYEPCRLSLDAAAASPAAVAAAAGGGGGGGGGGGEAVTVTTTTDGGSGGGDGAGGGRWAGGDPPVVFTVPGGRPLVESLALEVARLSSRLGAPRERGGWDRELSTGLGPDELLDVILVLERSLSEKEAERAEALKDGAGEDPPGDGATRERGDVPAHELRVRLAAATEMCQQLSRRLRQDGPGSTRVRDAVKEEWSGEADRQQKALQRLARLEEENEKLRSDLSHEREENVRWRHYEASLQECIQSLQSQVLGLHGQLAAASGEGGGAAASSDPADSRHGGEPAASAAPSGAVWGTGRSPASRSWRRPDHARAVPVEAPDSSQRRNPGEATSVRCGDALQRHFDVEELNALRAEVARLKGMLEEILGGQDVEELASLRAFVGSQENKIAGLQAELHRKEAAHRELHAILRQVEVERADERKSSKDYKENIDLLKQQMIIYQEDFRSERNDRERAQASIQKLQEENAKLRQQVLSFERMSPRAMEGGGPHRSDRLNLDIEPAERVAGQASPEGATPRPRDEALGWQGARRY</sequence>
<feature type="compositionally biased region" description="Basic and acidic residues" evidence="3">
    <location>
        <begin position="192"/>
        <end position="202"/>
    </location>
</feature>
<dbReference type="GO" id="GO:0043123">
    <property type="term" value="P:positive regulation of canonical NF-kappaB signal transduction"/>
    <property type="evidence" value="ECO:0007669"/>
    <property type="project" value="TreeGrafter"/>
</dbReference>
<dbReference type="RefSeq" id="XP_032807846.1">
    <property type="nucleotide sequence ID" value="XM_032951955.1"/>
</dbReference>
<protein>
    <submittedName>
        <fullName evidence="5">TNFAIP3-interacting protein 2 isoform X1</fullName>
    </submittedName>
</protein>
<evidence type="ECO:0000256" key="2">
    <source>
        <dbReference type="SAM" id="Coils"/>
    </source>
</evidence>
<dbReference type="Proteomes" id="UP001318040">
    <property type="component" value="Chromosome 11"/>
</dbReference>
<evidence type="ECO:0000256" key="3">
    <source>
        <dbReference type="SAM" id="MobiDB-lite"/>
    </source>
</evidence>
<dbReference type="GO" id="GO:0006357">
    <property type="term" value="P:regulation of transcription by RNA polymerase II"/>
    <property type="evidence" value="ECO:0007669"/>
    <property type="project" value="TreeGrafter"/>
</dbReference>
<dbReference type="GO" id="GO:0005737">
    <property type="term" value="C:cytoplasm"/>
    <property type="evidence" value="ECO:0007669"/>
    <property type="project" value="UniProtKB-ARBA"/>
</dbReference>
<feature type="compositionally biased region" description="Low complexity" evidence="3">
    <location>
        <begin position="346"/>
        <end position="356"/>
    </location>
</feature>
<feature type="region of interest" description="Disordered" evidence="3">
    <location>
        <begin position="192"/>
        <end position="219"/>
    </location>
</feature>
<accession>A0AAJ7WRV7</accession>
<dbReference type="PANTHER" id="PTHR31882">
    <property type="entry name" value="TNFAIP3-INTERACTING PROTEIN COILED COIL FAMILY MEMBER"/>
    <property type="match status" value="1"/>
</dbReference>